<dbReference type="EMBL" id="JAFJMO010000012">
    <property type="protein sequence ID" value="KAJ8260709.1"/>
    <property type="molecule type" value="Genomic_DNA"/>
</dbReference>
<dbReference type="Pfam" id="PF00038">
    <property type="entry name" value="Filament"/>
    <property type="match status" value="1"/>
</dbReference>
<dbReference type="GO" id="GO:0033693">
    <property type="term" value="P:neurofilament bundle assembly"/>
    <property type="evidence" value="ECO:0007669"/>
    <property type="project" value="TreeGrafter"/>
</dbReference>
<dbReference type="Pfam" id="PF04732">
    <property type="entry name" value="Filament_head"/>
    <property type="match status" value="1"/>
</dbReference>
<dbReference type="FunFam" id="1.20.5.1160:FF:000001">
    <property type="entry name" value="Keratin type II"/>
    <property type="match status" value="1"/>
</dbReference>
<dbReference type="PROSITE" id="PS51842">
    <property type="entry name" value="IF_ROD_2"/>
    <property type="match status" value="1"/>
</dbReference>
<reference evidence="8" key="1">
    <citation type="journal article" date="2023" name="Science">
        <title>Genome structures resolve the early diversification of teleost fishes.</title>
        <authorList>
            <person name="Parey E."/>
            <person name="Louis A."/>
            <person name="Montfort J."/>
            <person name="Bouchez O."/>
            <person name="Roques C."/>
            <person name="Iampietro C."/>
            <person name="Lluch J."/>
            <person name="Castinel A."/>
            <person name="Donnadieu C."/>
            <person name="Desvignes T."/>
            <person name="Floi Bucao C."/>
            <person name="Jouanno E."/>
            <person name="Wen M."/>
            <person name="Mejri S."/>
            <person name="Dirks R."/>
            <person name="Jansen H."/>
            <person name="Henkel C."/>
            <person name="Chen W.J."/>
            <person name="Zahm M."/>
            <person name="Cabau C."/>
            <person name="Klopp C."/>
            <person name="Thompson A.W."/>
            <person name="Robinson-Rechavi M."/>
            <person name="Braasch I."/>
            <person name="Lecointre G."/>
            <person name="Bobe J."/>
            <person name="Postlethwait J.H."/>
            <person name="Berthelot C."/>
            <person name="Roest Crollius H."/>
            <person name="Guiguen Y."/>
        </authorList>
    </citation>
    <scope>NUCLEOTIDE SEQUENCE</scope>
    <source>
        <strain evidence="8">Concon-B</strain>
    </source>
</reference>
<feature type="coiled-coil region" evidence="5">
    <location>
        <begin position="314"/>
        <end position="373"/>
    </location>
</feature>
<dbReference type="SUPFAM" id="SSF64593">
    <property type="entry name" value="Intermediate filament protein, coiled coil region"/>
    <property type="match status" value="2"/>
</dbReference>
<dbReference type="InterPro" id="IPR006821">
    <property type="entry name" value="Intermed_filament_DNA-bd"/>
</dbReference>
<organism evidence="8 9">
    <name type="scientific">Conger conger</name>
    <name type="common">Conger eel</name>
    <name type="synonym">Muraena conger</name>
    <dbReference type="NCBI Taxonomy" id="82655"/>
    <lineage>
        <taxon>Eukaryota</taxon>
        <taxon>Metazoa</taxon>
        <taxon>Chordata</taxon>
        <taxon>Craniata</taxon>
        <taxon>Vertebrata</taxon>
        <taxon>Euteleostomi</taxon>
        <taxon>Actinopterygii</taxon>
        <taxon>Neopterygii</taxon>
        <taxon>Teleostei</taxon>
        <taxon>Anguilliformes</taxon>
        <taxon>Congridae</taxon>
        <taxon>Conger</taxon>
    </lineage>
</organism>
<dbReference type="GO" id="GO:0005882">
    <property type="term" value="C:intermediate filament"/>
    <property type="evidence" value="ECO:0007669"/>
    <property type="project" value="UniProtKB-KW"/>
</dbReference>
<feature type="domain" description="IF rod" evidence="7">
    <location>
        <begin position="84"/>
        <end position="395"/>
    </location>
</feature>
<dbReference type="GO" id="GO:0005737">
    <property type="term" value="C:cytoplasm"/>
    <property type="evidence" value="ECO:0007669"/>
    <property type="project" value="TreeGrafter"/>
</dbReference>
<dbReference type="Gene3D" id="1.20.5.170">
    <property type="match status" value="1"/>
</dbReference>
<sequence>MNPLDHDAYFTSSYKRRYGDSGPWGSQRSSAVYGSRSAGLFSSQAGGSRLVSRGYASSLASSVEADLSRAAQVSSDFKAVRTQEKAQLQELNDRFAGFIERVRELEQQNRALEAELLLLRQRGGEPSRLRALYEQEARQLRAAVEEARGERQAALGQRDRLEEALRGLQSRYEAEAMGREGAEGRLAEARKEADEVALGRAEAEKRADALLDELAFLKRLHDGEISELQAQARYSAQVSVETEAAKPDLSSALRDIRAQYERLAAANLQSAEDWFRSKVGVLTESHAHHTDAVRCSRDQAGEYRRQLQACALETDACRGLIQALEKQLQEVEDKQSAEVTALQDTIGELESELRATKSEMARYLKEYQDLLNVKMALDIEIAAYRKLLEGEETRFNVGMAGGVSSVHSHSVSAAPCFGRSAFSSLGSGAPYLLSSRLLTSSFCAEEVISASQAQQAEASQQEEEEEEEEEEKKEEEETQEEEEGGQEEAEEGEKEEYSLRMLYD</sequence>
<dbReference type="FunFam" id="1.20.5.170:FF:000002">
    <property type="entry name" value="Type I keratin KA11"/>
    <property type="match status" value="1"/>
</dbReference>
<dbReference type="GO" id="GO:0099184">
    <property type="term" value="F:structural constituent of postsynaptic intermediate filament cytoskeleton"/>
    <property type="evidence" value="ECO:0007669"/>
    <property type="project" value="TreeGrafter"/>
</dbReference>
<evidence type="ECO:0000256" key="6">
    <source>
        <dbReference type="SAM" id="MobiDB-lite"/>
    </source>
</evidence>
<dbReference type="AlphaFoldDB" id="A0A9Q1D7B2"/>
<gene>
    <name evidence="8" type="ORF">COCON_G00164320</name>
</gene>
<accession>A0A9Q1D7B2</accession>
<comment type="caution">
    <text evidence="8">The sequence shown here is derived from an EMBL/GenBank/DDBJ whole genome shotgun (WGS) entry which is preliminary data.</text>
</comment>
<dbReference type="Proteomes" id="UP001152803">
    <property type="component" value="Unassembled WGS sequence"/>
</dbReference>
<keyword evidence="9" id="KW-1185">Reference proteome</keyword>
<feature type="compositionally biased region" description="Basic and acidic residues" evidence="6">
    <location>
        <begin position="495"/>
        <end position="504"/>
    </location>
</feature>
<feature type="compositionally biased region" description="Acidic residues" evidence="6">
    <location>
        <begin position="460"/>
        <end position="494"/>
    </location>
</feature>
<evidence type="ECO:0000256" key="2">
    <source>
        <dbReference type="ARBA" id="ARBA00023054"/>
    </source>
</evidence>
<dbReference type="FunFam" id="1.20.5.500:FF:000001">
    <property type="entry name" value="Type II keratin 23"/>
    <property type="match status" value="1"/>
</dbReference>
<evidence type="ECO:0000313" key="9">
    <source>
        <dbReference type="Proteomes" id="UP001152803"/>
    </source>
</evidence>
<dbReference type="Gene3D" id="1.20.5.500">
    <property type="entry name" value="Single helix bin"/>
    <property type="match status" value="1"/>
</dbReference>
<evidence type="ECO:0000256" key="3">
    <source>
        <dbReference type="ARBA" id="ARBA00061646"/>
    </source>
</evidence>
<dbReference type="InterPro" id="IPR018039">
    <property type="entry name" value="IF_conserved"/>
</dbReference>
<evidence type="ECO:0000256" key="4">
    <source>
        <dbReference type="RuleBase" id="RU000685"/>
    </source>
</evidence>
<evidence type="ECO:0000259" key="7">
    <source>
        <dbReference type="PROSITE" id="PS51842"/>
    </source>
</evidence>
<feature type="coiled-coil region" evidence="5">
    <location>
        <begin position="88"/>
        <end position="220"/>
    </location>
</feature>
<comment type="similarity">
    <text evidence="3 4">Belongs to the intermediate filament family.</text>
</comment>
<dbReference type="Gene3D" id="1.20.5.1160">
    <property type="entry name" value="Vasodilator-stimulated phosphoprotein"/>
    <property type="match status" value="1"/>
</dbReference>
<keyword evidence="1 4" id="KW-0403">Intermediate filament</keyword>
<dbReference type="PANTHER" id="PTHR45652">
    <property type="entry name" value="GLIAL FIBRILLARY ACIDIC PROTEIN"/>
    <property type="match status" value="1"/>
</dbReference>
<evidence type="ECO:0000313" key="8">
    <source>
        <dbReference type="EMBL" id="KAJ8260709.1"/>
    </source>
</evidence>
<dbReference type="PANTHER" id="PTHR45652:SF16">
    <property type="entry name" value="NEUROFILAMENT LIGHT POLYPEPTIDE-LIKE"/>
    <property type="match status" value="1"/>
</dbReference>
<keyword evidence="2 5" id="KW-0175">Coiled coil</keyword>
<dbReference type="GO" id="GO:0030424">
    <property type="term" value="C:axon"/>
    <property type="evidence" value="ECO:0007669"/>
    <property type="project" value="TreeGrafter"/>
</dbReference>
<feature type="region of interest" description="Disordered" evidence="6">
    <location>
        <begin position="452"/>
        <end position="504"/>
    </location>
</feature>
<dbReference type="InterPro" id="IPR039008">
    <property type="entry name" value="IF_rod_dom"/>
</dbReference>
<evidence type="ECO:0000256" key="5">
    <source>
        <dbReference type="SAM" id="Coils"/>
    </source>
</evidence>
<protein>
    <recommendedName>
        <fullName evidence="7">IF rod domain-containing protein</fullName>
    </recommendedName>
</protein>
<name>A0A9Q1D7B2_CONCO</name>
<evidence type="ECO:0000256" key="1">
    <source>
        <dbReference type="ARBA" id="ARBA00022754"/>
    </source>
</evidence>
<dbReference type="GO" id="GO:0099160">
    <property type="term" value="C:postsynaptic intermediate filament cytoskeleton"/>
    <property type="evidence" value="ECO:0007669"/>
    <property type="project" value="TreeGrafter"/>
</dbReference>
<dbReference type="SMART" id="SM01391">
    <property type="entry name" value="Filament"/>
    <property type="match status" value="1"/>
</dbReference>
<dbReference type="PROSITE" id="PS00226">
    <property type="entry name" value="IF_ROD_1"/>
    <property type="match status" value="1"/>
</dbReference>
<dbReference type="OrthoDB" id="2441647at2759"/>
<proteinExistence type="inferred from homology"/>
<dbReference type="InterPro" id="IPR050405">
    <property type="entry name" value="Intermediate_filament"/>
</dbReference>